<keyword evidence="17" id="KW-1185">Reference proteome</keyword>
<dbReference type="GO" id="GO:0009688">
    <property type="term" value="P:abscisic acid biosynthetic process"/>
    <property type="evidence" value="ECO:0007669"/>
    <property type="project" value="UniProtKB-KW"/>
</dbReference>
<dbReference type="GO" id="GO:0045549">
    <property type="term" value="F:9-cis-epoxycarotenoid dioxygenase activity"/>
    <property type="evidence" value="ECO:0007669"/>
    <property type="project" value="UniProtKB-EC"/>
</dbReference>
<evidence type="ECO:0000256" key="15">
    <source>
        <dbReference type="PIRSR" id="PIRSR604294-1"/>
    </source>
</evidence>
<dbReference type="EMBL" id="JBCNJP010000024">
    <property type="protein sequence ID" value="KAK9056857.1"/>
    <property type="molecule type" value="Genomic_DNA"/>
</dbReference>
<feature type="binding site" evidence="15">
    <location>
        <position position="573"/>
    </location>
    <ligand>
        <name>Fe cation</name>
        <dbReference type="ChEBI" id="CHEBI:24875"/>
        <note>catalytic</note>
    </ligand>
</feature>
<dbReference type="PANTHER" id="PTHR10543:SF26">
    <property type="entry name" value="9-CIS-EPOXYCAROTENOID DIOXYGENASE NCED3, CHLOROPLASTIC"/>
    <property type="match status" value="1"/>
</dbReference>
<comment type="subcellular location">
    <subcellularLocation>
        <location evidence="1">Plastid</location>
        <location evidence="1">Chloroplast</location>
    </subcellularLocation>
</comment>
<comment type="catalytic activity">
    <reaction evidence="12">
        <text>9'-cis-neoxanthin + O2 = (3S,5R,6R)-3,5-dihydroxy-6,7-didehydro-5,6-dihydro-12'-apo-beta-caroten-12'-al + 2-cis,4-trans-xanthoxin</text>
        <dbReference type="Rhea" id="RHEA:19677"/>
        <dbReference type="ChEBI" id="CHEBI:15379"/>
        <dbReference type="ChEBI" id="CHEBI:32304"/>
        <dbReference type="ChEBI" id="CHEBI:34596"/>
        <dbReference type="ChEBI" id="CHEBI:35306"/>
        <dbReference type="EC" id="1.13.11.51"/>
    </reaction>
</comment>
<dbReference type="GO" id="GO:0016121">
    <property type="term" value="P:carotene catabolic process"/>
    <property type="evidence" value="ECO:0007669"/>
    <property type="project" value="TreeGrafter"/>
</dbReference>
<organism evidence="16 17">
    <name type="scientific">Deinandra increscens subsp. villosa</name>
    <dbReference type="NCBI Taxonomy" id="3103831"/>
    <lineage>
        <taxon>Eukaryota</taxon>
        <taxon>Viridiplantae</taxon>
        <taxon>Streptophyta</taxon>
        <taxon>Embryophyta</taxon>
        <taxon>Tracheophyta</taxon>
        <taxon>Spermatophyta</taxon>
        <taxon>Magnoliopsida</taxon>
        <taxon>eudicotyledons</taxon>
        <taxon>Gunneridae</taxon>
        <taxon>Pentapetalae</taxon>
        <taxon>asterids</taxon>
        <taxon>campanulids</taxon>
        <taxon>Asterales</taxon>
        <taxon>Asteraceae</taxon>
        <taxon>Asteroideae</taxon>
        <taxon>Heliantheae alliance</taxon>
        <taxon>Madieae</taxon>
        <taxon>Madiinae</taxon>
        <taxon>Deinandra</taxon>
    </lineage>
</organism>
<name>A0AAP0CMZ6_9ASTR</name>
<keyword evidence="3" id="KW-0150">Chloroplast</keyword>
<evidence type="ECO:0000256" key="2">
    <source>
        <dbReference type="ARBA" id="ARBA00006787"/>
    </source>
</evidence>
<dbReference type="Pfam" id="PF03055">
    <property type="entry name" value="RPE65"/>
    <property type="match status" value="1"/>
</dbReference>
<feature type="binding site" evidence="15">
    <location>
        <position position="305"/>
    </location>
    <ligand>
        <name>Fe cation</name>
        <dbReference type="ChEBI" id="CHEBI:24875"/>
        <note>catalytic</note>
    </ligand>
</feature>
<comment type="cofactor">
    <cofactor evidence="15">
        <name>Fe(2+)</name>
        <dbReference type="ChEBI" id="CHEBI:29033"/>
    </cofactor>
    <text evidence="15">Binds 1 Fe(2+) ion per subunit.</text>
</comment>
<evidence type="ECO:0000256" key="14">
    <source>
        <dbReference type="ARBA" id="ARBA00048369"/>
    </source>
</evidence>
<evidence type="ECO:0000256" key="8">
    <source>
        <dbReference type="ARBA" id="ARBA00022964"/>
    </source>
</evidence>
<evidence type="ECO:0000256" key="10">
    <source>
        <dbReference type="ARBA" id="ARBA00023004"/>
    </source>
</evidence>
<evidence type="ECO:0000256" key="13">
    <source>
        <dbReference type="ARBA" id="ARBA00039007"/>
    </source>
</evidence>
<keyword evidence="4" id="KW-0934">Plastid</keyword>
<evidence type="ECO:0000256" key="7">
    <source>
        <dbReference type="ARBA" id="ARBA00022946"/>
    </source>
</evidence>
<evidence type="ECO:0000256" key="12">
    <source>
        <dbReference type="ARBA" id="ARBA00036784"/>
    </source>
</evidence>
<evidence type="ECO:0000313" key="17">
    <source>
        <dbReference type="Proteomes" id="UP001408789"/>
    </source>
</evidence>
<evidence type="ECO:0000256" key="5">
    <source>
        <dbReference type="ARBA" id="ARBA00022723"/>
    </source>
</evidence>
<evidence type="ECO:0000256" key="3">
    <source>
        <dbReference type="ARBA" id="ARBA00022528"/>
    </source>
</evidence>
<dbReference type="GO" id="GO:0009570">
    <property type="term" value="C:chloroplast stroma"/>
    <property type="evidence" value="ECO:0007669"/>
    <property type="project" value="TreeGrafter"/>
</dbReference>
<dbReference type="GO" id="GO:0046872">
    <property type="term" value="F:metal ion binding"/>
    <property type="evidence" value="ECO:0007669"/>
    <property type="project" value="UniProtKB-KW"/>
</dbReference>
<evidence type="ECO:0000256" key="4">
    <source>
        <dbReference type="ARBA" id="ARBA00022640"/>
    </source>
</evidence>
<keyword evidence="7" id="KW-0809">Transit peptide</keyword>
<evidence type="ECO:0000256" key="6">
    <source>
        <dbReference type="ARBA" id="ARBA00022865"/>
    </source>
</evidence>
<dbReference type="InterPro" id="IPR004294">
    <property type="entry name" value="Carotenoid_Oase"/>
</dbReference>
<protein>
    <recommendedName>
        <fullName evidence="13">9-cis-epoxycarotenoid dioxygenase</fullName>
        <ecNumber evidence="13">1.13.11.51</ecNumber>
    </recommendedName>
</protein>
<keyword evidence="10 15" id="KW-0408">Iron</keyword>
<evidence type="ECO:0000256" key="9">
    <source>
        <dbReference type="ARBA" id="ARBA00023002"/>
    </source>
</evidence>
<evidence type="ECO:0000256" key="1">
    <source>
        <dbReference type="ARBA" id="ARBA00004229"/>
    </source>
</evidence>
<gene>
    <name evidence="16" type="ORF">SSX86_024221</name>
</gene>
<keyword evidence="9" id="KW-0560">Oxidoreductase</keyword>
<dbReference type="PANTHER" id="PTHR10543">
    <property type="entry name" value="BETA-CAROTENE DIOXYGENASE"/>
    <property type="match status" value="1"/>
</dbReference>
<sequence>MSSSTSISSISNPAWSNPRTQFLSSSKDVFGSNSSSVSFRKRPNSIVSALQTPSIIQIPKQSPPNTSTGSIELMKLKELIESPSSSSPAVQQNLNVFQKLAAMALDAIEDGMKAREKLHPLPKTADPNVQIAGNFSPVPEQPVRHGLPVVGKVPECIEGVYLRNGANPLFEPTSGHHLFDGDGMIYAVKFDNGSVSYACRFTETQRLVQERAIGKPVFPKAIGELHGHSGIAKLLLFYARGMCGLLDHSQGLGVANAGLVYFNNRLLAMSEDDLPYHVRVTPSGDLKTAGRYNFGDQLDSTMIAHPKLDPVSGELFALSYDVVKKPYLKYFRFSPDGRKSEDVAIDLGKPTMVHDFAITENFVVVPDHQVVFEMSEMIRGGSPVVYDKEKVPDCFCFHLWNAWEEPESDEVVVIGSCMTPADSIFNECNEELKSVLSEIRLNLKTGKSTRRQIISPENDVNLEAGMVNKNLLGRKSKFAYLAIAEPWPKVSGFAKVDLSTGETKKFIYGEEKYGGEPLFLPRDANSAAEDDGYILAFVHDEKTWKSELQIVNAMTMELEATVKLPSRVPYGFHGTFINAGDLETQA</sequence>
<feature type="binding site" evidence="15">
    <location>
        <position position="398"/>
    </location>
    <ligand>
        <name>Fe cation</name>
        <dbReference type="ChEBI" id="CHEBI:24875"/>
        <note>catalytic</note>
    </ligand>
</feature>
<reference evidence="16 17" key="1">
    <citation type="submission" date="2024-04" db="EMBL/GenBank/DDBJ databases">
        <title>The reference genome of an endangered Asteraceae, Deinandra increscens subsp. villosa, native to the Central Coast of California.</title>
        <authorList>
            <person name="Guilliams M."/>
            <person name="Hasenstab-Lehman K."/>
            <person name="Meyer R."/>
            <person name="Mcevoy S."/>
        </authorList>
    </citation>
    <scope>NUCLEOTIDE SEQUENCE [LARGE SCALE GENOMIC DNA]</scope>
    <source>
        <tissue evidence="16">Leaf</tissue>
    </source>
</reference>
<keyword evidence="8" id="KW-0223">Dioxygenase</keyword>
<dbReference type="EC" id="1.13.11.51" evidence="13"/>
<comment type="catalytic activity">
    <reaction evidence="11">
        <text>9-cis-violaxanthin + O2 = (3S,5R,6S)-5,6-epoxy-3-hydroxy-5,6-dihydro-12'-apo-beta-caroten-12'-al + 2-cis,4-trans-xanthoxin</text>
        <dbReference type="Rhea" id="RHEA:16541"/>
        <dbReference type="ChEBI" id="CHEBI:15379"/>
        <dbReference type="ChEBI" id="CHEBI:32304"/>
        <dbReference type="ChEBI" id="CHEBI:34597"/>
        <dbReference type="ChEBI" id="CHEBI:35305"/>
        <dbReference type="EC" id="1.13.11.51"/>
    </reaction>
</comment>
<dbReference type="Proteomes" id="UP001408789">
    <property type="component" value="Unassembled WGS sequence"/>
</dbReference>
<keyword evidence="5 15" id="KW-0479">Metal-binding</keyword>
<comment type="similarity">
    <text evidence="2">Belongs to the carotenoid oxygenase family.</text>
</comment>
<evidence type="ECO:0000313" key="16">
    <source>
        <dbReference type="EMBL" id="KAK9056857.1"/>
    </source>
</evidence>
<comment type="caution">
    <text evidence="16">The sequence shown here is derived from an EMBL/GenBank/DDBJ whole genome shotgun (WGS) entry which is preliminary data.</text>
</comment>
<feature type="binding site" evidence="15">
    <location>
        <position position="354"/>
    </location>
    <ligand>
        <name>Fe cation</name>
        <dbReference type="ChEBI" id="CHEBI:24875"/>
        <note>catalytic</note>
    </ligand>
</feature>
<proteinExistence type="inferred from homology"/>
<accession>A0AAP0CMZ6</accession>
<comment type="catalytic activity">
    <reaction evidence="14">
        <text>a 9-cis-epoxycarotenoid + O2 = a 12'-apo-carotenal + 2-cis,4-trans-xanthoxin</text>
        <dbReference type="Rhea" id="RHEA:23328"/>
        <dbReference type="ChEBI" id="CHEBI:15379"/>
        <dbReference type="ChEBI" id="CHEBI:32304"/>
        <dbReference type="ChEBI" id="CHEBI:51972"/>
        <dbReference type="ChEBI" id="CHEBI:51973"/>
        <dbReference type="EC" id="1.13.11.51"/>
    </reaction>
</comment>
<keyword evidence="6" id="KW-0937">Abscisic acid biosynthesis</keyword>
<evidence type="ECO:0000256" key="11">
    <source>
        <dbReference type="ARBA" id="ARBA00035929"/>
    </source>
</evidence>
<dbReference type="AlphaFoldDB" id="A0AAP0CMZ6"/>